<dbReference type="EMBL" id="MH047645">
    <property type="protein sequence ID" value="AZA15238.1"/>
    <property type="molecule type" value="mRNA"/>
</dbReference>
<evidence type="ECO:0000256" key="7">
    <source>
        <dbReference type="PROSITE-ProRule" id="PRU00302"/>
    </source>
</evidence>
<name>A0A3G6JE43_9BILA</name>
<evidence type="ECO:0000256" key="1">
    <source>
        <dbReference type="ARBA" id="ARBA00022536"/>
    </source>
</evidence>
<evidence type="ECO:0000256" key="5">
    <source>
        <dbReference type="ARBA" id="ARBA00023180"/>
    </source>
</evidence>
<feature type="disulfide bond" evidence="6">
    <location>
        <begin position="469"/>
        <end position="478"/>
    </location>
</feature>
<comment type="caution">
    <text evidence="6">Lacks conserved residue(s) required for the propagation of feature annotation.</text>
</comment>
<dbReference type="InterPro" id="IPR000742">
    <property type="entry name" value="EGF"/>
</dbReference>
<feature type="domain" description="EGF-like" evidence="9">
    <location>
        <begin position="323"/>
        <end position="359"/>
    </location>
</feature>
<dbReference type="CDD" id="cd00054">
    <property type="entry name" value="EGF_CA"/>
    <property type="match status" value="3"/>
</dbReference>
<dbReference type="FunFam" id="2.10.25.10:FF:000434">
    <property type="entry name" value="Predicted protein"/>
    <property type="match status" value="1"/>
</dbReference>
<dbReference type="PROSITE" id="PS00010">
    <property type="entry name" value="ASX_HYDROXYL"/>
    <property type="match status" value="1"/>
</dbReference>
<feature type="domain" description="EGF-like" evidence="9">
    <location>
        <begin position="361"/>
        <end position="401"/>
    </location>
</feature>
<keyword evidence="3" id="KW-0677">Repeat</keyword>
<evidence type="ECO:0000256" key="6">
    <source>
        <dbReference type="PROSITE-ProRule" id="PRU00076"/>
    </source>
</evidence>
<dbReference type="Pfam" id="PF00008">
    <property type="entry name" value="EGF"/>
    <property type="match status" value="3"/>
</dbReference>
<keyword evidence="5" id="KW-0325">Glycoprotein</keyword>
<feature type="domain" description="EGF-like" evidence="9">
    <location>
        <begin position="481"/>
        <end position="517"/>
    </location>
</feature>
<feature type="disulfide bond" evidence="6">
    <location>
        <begin position="507"/>
        <end position="516"/>
    </location>
</feature>
<dbReference type="InterPro" id="IPR011641">
    <property type="entry name" value="Tyr-kin_ephrin_A/B_rcpt-like"/>
</dbReference>
<keyword evidence="1 6" id="KW-0245">EGF-like domain</keyword>
<evidence type="ECO:0000259" key="9">
    <source>
        <dbReference type="PROSITE" id="PS50026"/>
    </source>
</evidence>
<dbReference type="SUPFAM" id="SSF57196">
    <property type="entry name" value="EGF/Laminin"/>
    <property type="match status" value="5"/>
</dbReference>
<feature type="domain" description="HYR" evidence="10">
    <location>
        <begin position="789"/>
        <end position="873"/>
    </location>
</feature>
<dbReference type="GO" id="GO:0005509">
    <property type="term" value="F:calcium ion binding"/>
    <property type="evidence" value="ECO:0007669"/>
    <property type="project" value="InterPro"/>
</dbReference>
<feature type="domain" description="EGF-like" evidence="9">
    <location>
        <begin position="403"/>
        <end position="440"/>
    </location>
</feature>
<feature type="transmembrane region" description="Helical" evidence="8">
    <location>
        <begin position="1323"/>
        <end position="1347"/>
    </location>
</feature>
<keyword evidence="8" id="KW-0472">Membrane</keyword>
<feature type="disulfide bond" evidence="6">
    <location>
        <begin position="430"/>
        <end position="439"/>
    </location>
</feature>
<dbReference type="InterPro" id="IPR001881">
    <property type="entry name" value="EGF-like_Ca-bd_dom"/>
</dbReference>
<dbReference type="SMART" id="SM00179">
    <property type="entry name" value="EGF_CA"/>
    <property type="match status" value="6"/>
</dbReference>
<dbReference type="FunFam" id="2.10.25.10:FF:000012">
    <property type="entry name" value="Delta-like protein"/>
    <property type="match status" value="1"/>
</dbReference>
<dbReference type="PROSITE" id="PS50026">
    <property type="entry name" value="EGF_3"/>
    <property type="match status" value="7"/>
</dbReference>
<evidence type="ECO:0000259" key="10">
    <source>
        <dbReference type="PROSITE" id="PS50825"/>
    </source>
</evidence>
<dbReference type="Gene3D" id="2.10.25.10">
    <property type="entry name" value="Laminin"/>
    <property type="match status" value="7"/>
</dbReference>
<dbReference type="InterPro" id="IPR009030">
    <property type="entry name" value="Growth_fac_rcpt_cys_sf"/>
</dbReference>
<dbReference type="PROSITE" id="PS50923">
    <property type="entry name" value="SUSHI"/>
    <property type="match status" value="1"/>
</dbReference>
<accession>A0A3G6JE43</accession>
<dbReference type="Gene3D" id="2.60.120.200">
    <property type="match status" value="1"/>
</dbReference>
<dbReference type="SMART" id="SM01411">
    <property type="entry name" value="Ephrin_rec_like"/>
    <property type="match status" value="5"/>
</dbReference>
<keyword evidence="8" id="KW-1133">Transmembrane helix</keyword>
<dbReference type="InterPro" id="IPR013320">
    <property type="entry name" value="ConA-like_dom_sf"/>
</dbReference>
<dbReference type="Pfam" id="PF02494">
    <property type="entry name" value="HYR"/>
    <property type="match status" value="1"/>
</dbReference>
<dbReference type="InterPro" id="IPR000152">
    <property type="entry name" value="EGF-type_Asp/Asn_hydroxyl_site"/>
</dbReference>
<dbReference type="PROSITE" id="PS01186">
    <property type="entry name" value="EGF_2"/>
    <property type="match status" value="4"/>
</dbReference>
<dbReference type="PANTHER" id="PTHR24033:SF151">
    <property type="entry name" value="NOTCH 2"/>
    <property type="match status" value="1"/>
</dbReference>
<dbReference type="Gene3D" id="2.10.50.10">
    <property type="entry name" value="Tumor Necrosis Factor Receptor, subunit A, domain 2"/>
    <property type="match status" value="5"/>
</dbReference>
<keyword evidence="7" id="KW-0768">Sushi</keyword>
<dbReference type="PROSITE" id="PS50825">
    <property type="entry name" value="HYR"/>
    <property type="match status" value="1"/>
</dbReference>
<dbReference type="PANTHER" id="PTHR24033">
    <property type="entry name" value="EGF-LIKE DOMAIN-CONTAINING PROTEIN"/>
    <property type="match status" value="1"/>
</dbReference>
<evidence type="ECO:0000256" key="8">
    <source>
        <dbReference type="SAM" id="Phobius"/>
    </source>
</evidence>
<sequence length="1565" mass="173040">MPGWFSQNGLQPCIACPFGFYQSKTAQWTCDRCPEGTTTFHQNATSIHQCRIAVCDDICHPKSVCVDGKCKCDYGYAGYDCGVALNLCHAEYCLNEGRCSFDGNSTTCHCEDGFTGKRCEKHITSPELPHRMTSPCFNISLCSNGACISTGHSYICECNDGFKNAPHSKQICIPMDSCDFLSCANAACPHITQTTISCPHFQAKASKESNCTNDGIKTLTGSCLCPPEYTGSNCSMKFNICTDMMENSLCGDGKCDQFSNELNSYYFCECNNGTFGEDCQTSAPCNYDLSTTPKCNYGSCKITNKKASCVCSEGFDGMDCSTPVEHCRSNPCQHGGTCYDTFNGPFCSCPSDYEGDFCEQAISPCMNDTCVEGGHCTAISMGHDGKYNCSCKHGWKGPRCAEDVDACVNNNCSLQSECVDVLGDTYKCLCPFNRRGSFCELPVEFCSLRNPCFNYGTCTDIQWGYDCSCPPGYGGKNCESILDHCDPNPCQNNGICRSNILGYYCECLAEYEGLNCSVRVNPCKINATMNYCMNGATCYVEGIVARCRCTYEFVGDRCEIKKTQSYNLYFAGGIPSAKVVSIPFNSSDIFDEFSLCGWVKPRTQNRIQQSSEMMSTPFIVLFSKQTHNQSLISISCSGVQVNNTVLIKFTMKTGVWHQFCVRRNCGSIMNVFLNGQLVATSNESIGEMHPQLRILLGQSISGRRRFTGELSLIQLYKKAMSDAEIRNMAYNCQHWLHSQSENDKKSLIINWKEFTTIGYQDSSVHGLYPGVCVSSTCLPGQSESCSSVYDKIPPTVVNCPSNQYIVSEKRLTSVTWQPSTAEDIFTDNDLIVEVICNFRSGDVFTWGQYRVIYIASDKAGNIATCEFDIVVSPQNCTEPSDPYNGNKSTLELNSSDVARRAAFLNCRDGYLFATKMPAFFVCDIMGRWSRWHHPIQYRFPSCSAYKPPEQRLNGSVSVNDHCSNIEDIERVLMQCIAIANKRYGGAGFCRTVNCSGEVNISSNCAKRVKKSTILQRIELSYVLTINTTRSSIFHYVDTSMYEEYGNNSKSPTTEWSCKDPDYQMLLNGELKACVKCTIGYYLSNSTCIPCPENTYKDVEGNGPCKKCANGTVTGTTGATMEVDCYSNCTPGNYYNPTTSSCKQCERGTFQPEDGAIQCFPCKLGYSTAGTGSRSEKDCNVTCEGGFYMGVEELCVACPKGSFRPNSNETVKCISCNLGFTTPTTNCSSTKDCSVMNCPPGTYTNQSVVAPLNQDSDRLTDICLQCPIGYYQDGWNQSACVPCGTGFTTLNPGSSSVRYCILSMVTAPPKTAIASQEKHESAPWISWLIVSVAGAVAAIIVSSVVIVYRKRIRNLLYCCKNANLKTMTTTDYYRDTSYTYPIVTATSTVPQMIEIYNDIFTGLQKMADGSEDSRAQDFEDVDHLPPASLTVDTTLRAVEKYGPKAIGMDSSGFPIDSADYERFGYGREENENSNSYIEALMRVKESAWNNDHRGALRSRFEAISQKLHNDTSSANEWHENCSYNDGFEHDSNFIPMRDYAEAINNTTFEHGNIDGIEEDDDEDYFG</sequence>
<dbReference type="SUPFAM" id="SSF57184">
    <property type="entry name" value="Growth factor receptor domain"/>
    <property type="match status" value="2"/>
</dbReference>
<keyword evidence="2" id="KW-0732">Signal</keyword>
<dbReference type="Pfam" id="PF13385">
    <property type="entry name" value="Laminin_G_3"/>
    <property type="match status" value="1"/>
</dbReference>
<evidence type="ECO:0000259" key="11">
    <source>
        <dbReference type="PROSITE" id="PS50923"/>
    </source>
</evidence>
<dbReference type="SMART" id="SM00181">
    <property type="entry name" value="EGF"/>
    <property type="match status" value="13"/>
</dbReference>
<proteinExistence type="evidence at transcript level"/>
<feature type="disulfide bond" evidence="6">
    <location>
        <begin position="349"/>
        <end position="358"/>
    </location>
</feature>
<dbReference type="Pfam" id="PF07699">
    <property type="entry name" value="Ephrin_rec_like"/>
    <property type="match status" value="5"/>
</dbReference>
<reference evidence="12" key="1">
    <citation type="submission" date="2018-03" db="EMBL/GenBank/DDBJ databases">
        <title>A comparison of the expression on the transcriptome analysis of Anisakis pegreffii L3 and L4.</title>
        <authorList>
            <person name="Nam U.-H."/>
            <person name="Kim J.-O."/>
            <person name="Kim J.-H."/>
        </authorList>
    </citation>
    <scope>NUCLEOTIDE SEQUENCE</scope>
    <source>
        <tissue evidence="12">Whole body</tissue>
    </source>
</reference>
<feature type="disulfide bond" evidence="6">
    <location>
        <begin position="549"/>
        <end position="558"/>
    </location>
</feature>
<organism evidence="12">
    <name type="scientific">Anisakis pegreffii</name>
    <dbReference type="NCBI Taxonomy" id="303229"/>
    <lineage>
        <taxon>Eukaryota</taxon>
        <taxon>Metazoa</taxon>
        <taxon>Ecdysozoa</taxon>
        <taxon>Nematoda</taxon>
        <taxon>Chromadorea</taxon>
        <taxon>Rhabditida</taxon>
        <taxon>Spirurina</taxon>
        <taxon>Ascaridomorpha</taxon>
        <taxon>Ascaridoidea</taxon>
        <taxon>Anisakidae</taxon>
        <taxon>Anisakis</taxon>
        <taxon>Anisakis simplex complex</taxon>
    </lineage>
</organism>
<feature type="disulfide bond" evidence="6">
    <location>
        <begin position="110"/>
        <end position="119"/>
    </location>
</feature>
<dbReference type="InterPro" id="IPR003410">
    <property type="entry name" value="HYR_dom"/>
</dbReference>
<evidence type="ECO:0000256" key="3">
    <source>
        <dbReference type="ARBA" id="ARBA00022737"/>
    </source>
</evidence>
<feature type="domain" description="Sushi" evidence="11">
    <location>
        <begin position="874"/>
        <end position="944"/>
    </location>
</feature>
<evidence type="ECO:0000313" key="12">
    <source>
        <dbReference type="EMBL" id="AZA15238.1"/>
    </source>
</evidence>
<evidence type="ECO:0000256" key="2">
    <source>
        <dbReference type="ARBA" id="ARBA00022729"/>
    </source>
</evidence>
<dbReference type="GO" id="GO:0045597">
    <property type="term" value="P:positive regulation of cell differentiation"/>
    <property type="evidence" value="ECO:0007669"/>
    <property type="project" value="UniProtKB-ARBA"/>
</dbReference>
<dbReference type="PROSITE" id="PS00022">
    <property type="entry name" value="EGF_1"/>
    <property type="match status" value="10"/>
</dbReference>
<evidence type="ECO:0000256" key="4">
    <source>
        <dbReference type="ARBA" id="ARBA00023157"/>
    </source>
</evidence>
<dbReference type="SUPFAM" id="SSF49899">
    <property type="entry name" value="Concanavalin A-like lectins/glucanases"/>
    <property type="match status" value="1"/>
</dbReference>
<keyword evidence="4 6" id="KW-1015">Disulfide bond</keyword>
<dbReference type="InterPro" id="IPR051830">
    <property type="entry name" value="NOTCH_homolog"/>
</dbReference>
<feature type="domain" description="EGF-like" evidence="9">
    <location>
        <begin position="519"/>
        <end position="559"/>
    </location>
</feature>
<protein>
    <submittedName>
        <fullName evidence="12">Fibropellin-1</fullName>
    </submittedName>
</protein>
<feature type="disulfide bond" evidence="6">
    <location>
        <begin position="391"/>
        <end position="400"/>
    </location>
</feature>
<feature type="domain" description="EGF-like" evidence="9">
    <location>
        <begin position="442"/>
        <end position="479"/>
    </location>
</feature>
<keyword evidence="8" id="KW-0812">Transmembrane</keyword>
<dbReference type="InterPro" id="IPR000436">
    <property type="entry name" value="Sushi_SCR_CCP_dom"/>
</dbReference>
<feature type="domain" description="EGF-like" evidence="9">
    <location>
        <begin position="84"/>
        <end position="120"/>
    </location>
</feature>
<gene>
    <name evidence="12" type="primary">EGF1</name>
</gene>